<evidence type="ECO:0000313" key="4">
    <source>
        <dbReference type="EMBL" id="MFC6903948.1"/>
    </source>
</evidence>
<accession>A0ABD5V0Y9</accession>
<evidence type="ECO:0000313" key="5">
    <source>
        <dbReference type="Proteomes" id="UP001596312"/>
    </source>
</evidence>
<reference evidence="4 5" key="1">
    <citation type="journal article" date="2019" name="Int. J. Syst. Evol. Microbiol.">
        <title>The Global Catalogue of Microorganisms (GCM) 10K type strain sequencing project: providing services to taxonomists for standard genome sequencing and annotation.</title>
        <authorList>
            <consortium name="The Broad Institute Genomics Platform"/>
            <consortium name="The Broad Institute Genome Sequencing Center for Infectious Disease"/>
            <person name="Wu L."/>
            <person name="Ma J."/>
        </authorList>
    </citation>
    <scope>NUCLEOTIDE SEQUENCE [LARGE SCALE GENOMIC DNA]</scope>
    <source>
        <strain evidence="4 5">CGMCC 1.3240</strain>
    </source>
</reference>
<evidence type="ECO:0000256" key="2">
    <source>
        <dbReference type="SAM" id="Phobius"/>
    </source>
</evidence>
<keyword evidence="5" id="KW-1185">Reference proteome</keyword>
<dbReference type="Pfam" id="PF07885">
    <property type="entry name" value="Ion_trans_2"/>
    <property type="match status" value="1"/>
</dbReference>
<dbReference type="Gene3D" id="3.40.50.720">
    <property type="entry name" value="NAD(P)-binding Rossmann-like Domain"/>
    <property type="match status" value="1"/>
</dbReference>
<dbReference type="InterPro" id="IPR036291">
    <property type="entry name" value="NAD(P)-bd_dom_sf"/>
</dbReference>
<dbReference type="GO" id="GO:0005886">
    <property type="term" value="C:plasma membrane"/>
    <property type="evidence" value="ECO:0007669"/>
    <property type="project" value="UniProtKB-SubCell"/>
</dbReference>
<organism evidence="4 5">
    <name type="scientific">Halalkalicoccus tibetensis</name>
    <dbReference type="NCBI Taxonomy" id="175632"/>
    <lineage>
        <taxon>Archaea</taxon>
        <taxon>Methanobacteriati</taxon>
        <taxon>Methanobacteriota</taxon>
        <taxon>Stenosarchaea group</taxon>
        <taxon>Halobacteria</taxon>
        <taxon>Halobacteriales</taxon>
        <taxon>Halococcaceae</taxon>
        <taxon>Halalkalicoccus</taxon>
    </lineage>
</organism>
<dbReference type="EMBL" id="JBHSXQ010000001">
    <property type="protein sequence ID" value="MFC6903948.1"/>
    <property type="molecule type" value="Genomic_DNA"/>
</dbReference>
<dbReference type="Gene3D" id="1.10.287.70">
    <property type="match status" value="1"/>
</dbReference>
<comment type="subcellular location">
    <subcellularLocation>
        <location evidence="1">Cell membrane</location>
        <topology evidence="1">Multi-pass membrane protein</topology>
    </subcellularLocation>
</comment>
<name>A0ABD5V0Y9_9EURY</name>
<dbReference type="AlphaFoldDB" id="A0ABD5V0Y9"/>
<keyword evidence="2" id="KW-1133">Transmembrane helix</keyword>
<feature type="transmembrane region" description="Helical" evidence="2">
    <location>
        <begin position="12"/>
        <end position="36"/>
    </location>
</feature>
<feature type="transmembrane region" description="Helical" evidence="2">
    <location>
        <begin position="86"/>
        <end position="115"/>
    </location>
</feature>
<dbReference type="InterPro" id="IPR013099">
    <property type="entry name" value="K_chnl_dom"/>
</dbReference>
<dbReference type="Pfam" id="PF02254">
    <property type="entry name" value="TrkA_N"/>
    <property type="match status" value="1"/>
</dbReference>
<gene>
    <name evidence="4" type="ORF">ACFQGH_01905</name>
</gene>
<protein>
    <submittedName>
        <fullName evidence="4">NAD-binding protein</fullName>
    </submittedName>
</protein>
<sequence length="385" mass="40924">MEWGERWGLIGTHLTVALTGIVAVLSIVTGIANISAPAVGLLYELIDLPLVVHRTAGFTGAMTGFLMLLSAYGLRGRLRVAWWSTAVLLPMTAIQGLLQSSVLSIPLIVISALAMPNLLANRGHFDRELQLSNTQIAAGLALVGAQAYGTLGTYALREEFGEVETILDAFYFTLVTASTVGYGDATPLTQEARLFGLSVLLVGTASFAVALGALLSPVIEARLASALGKMNDAELASLDDHVLVLGYGELTEPILQELETRAPFVVITDDEARADRLADRDLLVVRGDPSDEETIERAGLEAARAVVVATNTDAEDALTVLTVRQLRPDIRIVSAATDRENVIKLKRAGADTVISPATIGGRLMVQSALGREDTEDIADRLLGDE</sequence>
<keyword evidence="2" id="KW-0472">Membrane</keyword>
<dbReference type="SUPFAM" id="SSF51735">
    <property type="entry name" value="NAD(P)-binding Rossmann-fold domains"/>
    <property type="match status" value="1"/>
</dbReference>
<keyword evidence="2" id="KW-0812">Transmembrane</keyword>
<dbReference type="PROSITE" id="PS51201">
    <property type="entry name" value="RCK_N"/>
    <property type="match status" value="1"/>
</dbReference>
<dbReference type="RefSeq" id="WP_340602441.1">
    <property type="nucleotide sequence ID" value="NZ_JBBMXV010000001.1"/>
</dbReference>
<dbReference type="PANTHER" id="PTHR43833:SF9">
    <property type="entry name" value="POTASSIUM CHANNEL PROTEIN YUGO-RELATED"/>
    <property type="match status" value="1"/>
</dbReference>
<evidence type="ECO:0000256" key="1">
    <source>
        <dbReference type="ARBA" id="ARBA00004651"/>
    </source>
</evidence>
<feature type="domain" description="RCK N-terminal" evidence="3">
    <location>
        <begin position="239"/>
        <end position="355"/>
    </location>
</feature>
<dbReference type="InterPro" id="IPR050721">
    <property type="entry name" value="Trk_Ktr_HKT_K-transport"/>
</dbReference>
<comment type="caution">
    <text evidence="4">The sequence shown here is derived from an EMBL/GenBank/DDBJ whole genome shotgun (WGS) entry which is preliminary data.</text>
</comment>
<feature type="transmembrane region" description="Helical" evidence="2">
    <location>
        <begin position="56"/>
        <end position="74"/>
    </location>
</feature>
<feature type="transmembrane region" description="Helical" evidence="2">
    <location>
        <begin position="194"/>
        <end position="215"/>
    </location>
</feature>
<dbReference type="InterPro" id="IPR003148">
    <property type="entry name" value="RCK_N"/>
</dbReference>
<dbReference type="Proteomes" id="UP001596312">
    <property type="component" value="Unassembled WGS sequence"/>
</dbReference>
<evidence type="ECO:0000259" key="3">
    <source>
        <dbReference type="PROSITE" id="PS51201"/>
    </source>
</evidence>
<dbReference type="SUPFAM" id="SSF81324">
    <property type="entry name" value="Voltage-gated potassium channels"/>
    <property type="match status" value="1"/>
</dbReference>
<dbReference type="PANTHER" id="PTHR43833">
    <property type="entry name" value="POTASSIUM CHANNEL PROTEIN 2-RELATED-RELATED"/>
    <property type="match status" value="1"/>
</dbReference>
<proteinExistence type="predicted"/>